<dbReference type="SUPFAM" id="SSF55874">
    <property type="entry name" value="ATPase domain of HSP90 chaperone/DNA topoisomerase II/histidine kinase"/>
    <property type="match status" value="1"/>
</dbReference>
<name>C7H2D5_FAED2</name>
<keyword evidence="2" id="KW-0418">Kinase</keyword>
<dbReference type="PANTHER" id="PTHR40448:SF1">
    <property type="entry name" value="TWO-COMPONENT SENSOR HISTIDINE KINASE"/>
    <property type="match status" value="1"/>
</dbReference>
<dbReference type="Gene3D" id="3.30.565.10">
    <property type="entry name" value="Histidine kinase-like ATPase, C-terminal domain"/>
    <property type="match status" value="1"/>
</dbReference>
<dbReference type="HOGENOM" id="CLU_020211_14_0_9"/>
<dbReference type="OrthoDB" id="1837658at2"/>
<accession>C7H2D5</accession>
<sequence length="453" mass="50743">MKDVLRPILELTVVFPGLLLAYFPVRSYLKQSSAKLAVWEVPLLFGLCLGGGLLCYHFGLSTAFPLLLITFVTIFLYLKTLRLSLWKSGTIALAVCAVFACLNSLSRAVGTAITIRLQLPPDKPWFCFSACIFYNVICWLITAAAYYPATHAVRAMVEDDNFAQTWYVFWVLPLVFILLNLFITPRYQITLRIGRVLQVYIVMSIALLFLLFLFNTIFLLMANSLNRNARLQQENQFLSMQQQRYESLKAAIEEARQARHDMRHQLNQISALAETGDLDGLKAYLAKTAARIPDLDMNFCENRAADSVAGYYCALAKREGVPFCAKLDLPQVLPVDEIDLCLVLSNLLENAFEASLRTAPARRKIEVTAYVHAERLLLVEVENAFDGEVNEKSGLFRSSKRKENGIGIQSVQHIAEKTGGASTFTHQNGVFSAKVMLCGEKQPPETADSTTEL</sequence>
<dbReference type="GO" id="GO:0016301">
    <property type="term" value="F:kinase activity"/>
    <property type="evidence" value="ECO:0007669"/>
    <property type="project" value="UniProtKB-KW"/>
</dbReference>
<gene>
    <name evidence="2" type="ORF">FAEPRAA2165_00432</name>
</gene>
<evidence type="ECO:0000313" key="2">
    <source>
        <dbReference type="EMBL" id="EEU97848.1"/>
    </source>
</evidence>
<comment type="caution">
    <text evidence="2">The sequence shown here is derived from an EMBL/GenBank/DDBJ whole genome shotgun (WGS) entry which is preliminary data.</text>
</comment>
<dbReference type="Proteomes" id="UP000004619">
    <property type="component" value="Unassembled WGS sequence"/>
</dbReference>
<dbReference type="InterPro" id="IPR036890">
    <property type="entry name" value="HATPase_C_sf"/>
</dbReference>
<dbReference type="EMBL" id="ACOP02000008">
    <property type="protein sequence ID" value="EEU97848.1"/>
    <property type="molecule type" value="Genomic_DNA"/>
</dbReference>
<dbReference type="Pfam" id="PF14501">
    <property type="entry name" value="HATPase_c_5"/>
    <property type="match status" value="1"/>
</dbReference>
<evidence type="ECO:0000313" key="3">
    <source>
        <dbReference type="Proteomes" id="UP000004619"/>
    </source>
</evidence>
<dbReference type="RefSeq" id="WP_005929498.1">
    <property type="nucleotide sequence ID" value="NZ_CP022479.1"/>
</dbReference>
<dbReference type="STRING" id="411483.FAEPRAA2165_00432"/>
<dbReference type="PATRIC" id="fig|411483.3.peg.363"/>
<dbReference type="CDD" id="cd16935">
    <property type="entry name" value="HATPase_AgrC-ComD-like"/>
    <property type="match status" value="1"/>
</dbReference>
<dbReference type="eggNOG" id="COG3290">
    <property type="taxonomic scope" value="Bacteria"/>
</dbReference>
<dbReference type="AlphaFoldDB" id="C7H2D5"/>
<evidence type="ECO:0000259" key="1">
    <source>
        <dbReference type="Pfam" id="PF14501"/>
    </source>
</evidence>
<protein>
    <submittedName>
        <fullName evidence="2">ATPase/histidine kinase/DNA gyrase B/HSP90 domain protein</fullName>
    </submittedName>
</protein>
<dbReference type="InterPro" id="IPR032834">
    <property type="entry name" value="NatK-like_C"/>
</dbReference>
<keyword evidence="3" id="KW-1185">Reference proteome</keyword>
<feature type="domain" description="Sensor histidine kinase NatK-like C-terminal" evidence="1">
    <location>
        <begin position="338"/>
        <end position="437"/>
    </location>
</feature>
<proteinExistence type="predicted"/>
<dbReference type="PANTHER" id="PTHR40448">
    <property type="entry name" value="TWO-COMPONENT SENSOR HISTIDINE KINASE"/>
    <property type="match status" value="1"/>
</dbReference>
<organism evidence="2 3">
    <name type="scientific">Faecalibacterium duncaniae (strain DSM 17677 / JCM 31915 / A2-165)</name>
    <name type="common">Faecalibacterium prausnitzii</name>
    <dbReference type="NCBI Taxonomy" id="411483"/>
    <lineage>
        <taxon>Bacteria</taxon>
        <taxon>Bacillati</taxon>
        <taxon>Bacillota</taxon>
        <taxon>Clostridia</taxon>
        <taxon>Eubacteriales</taxon>
        <taxon>Oscillospiraceae</taxon>
        <taxon>Faecalibacterium</taxon>
    </lineage>
</organism>
<reference evidence="2" key="1">
    <citation type="submission" date="2009-08" db="EMBL/GenBank/DDBJ databases">
        <authorList>
            <person name="Weinstock G."/>
            <person name="Sodergren E."/>
            <person name="Clifton S."/>
            <person name="Fulton L."/>
            <person name="Fulton B."/>
            <person name="Courtney L."/>
            <person name="Fronick C."/>
            <person name="Harrison M."/>
            <person name="Strong C."/>
            <person name="Farmer C."/>
            <person name="Delahaunty K."/>
            <person name="Markovic C."/>
            <person name="Hall O."/>
            <person name="Minx P."/>
            <person name="Tomlinson C."/>
            <person name="Mitreva M."/>
            <person name="Nelson J."/>
            <person name="Hou S."/>
            <person name="Wollam A."/>
            <person name="Pepin K.H."/>
            <person name="Johnson M."/>
            <person name="Bhonagiri V."/>
            <person name="Nash W.E."/>
            <person name="Warren W."/>
            <person name="Chinwalla A."/>
            <person name="Mardis E.R."/>
            <person name="Wilson R.K."/>
        </authorList>
    </citation>
    <scope>NUCLEOTIDE SEQUENCE [LARGE SCALE GENOMIC DNA]</scope>
    <source>
        <strain evidence="2">A2-165</strain>
    </source>
</reference>
<keyword evidence="2" id="KW-0808">Transferase</keyword>
<dbReference type="GO" id="GO:0042802">
    <property type="term" value="F:identical protein binding"/>
    <property type="evidence" value="ECO:0007669"/>
    <property type="project" value="TreeGrafter"/>
</dbReference>
<dbReference type="GeneID" id="90659184"/>